<accession>K1QQT4</accession>
<dbReference type="InterPro" id="IPR020568">
    <property type="entry name" value="Ribosomal_Su5_D2-typ_SF"/>
</dbReference>
<dbReference type="Pfam" id="PF03725">
    <property type="entry name" value="RNase_PH_C"/>
    <property type="match status" value="1"/>
</dbReference>
<dbReference type="Pfam" id="PF01138">
    <property type="entry name" value="RNase_PH"/>
    <property type="match status" value="1"/>
</dbReference>
<dbReference type="InterPro" id="IPR015847">
    <property type="entry name" value="ExoRNase_PH_dom2"/>
</dbReference>
<evidence type="ECO:0000256" key="6">
    <source>
        <dbReference type="ARBA" id="ARBA00022835"/>
    </source>
</evidence>
<dbReference type="AlphaFoldDB" id="K1QQT4"/>
<keyword evidence="5" id="KW-0698">rRNA processing</keyword>
<dbReference type="GO" id="GO:0000176">
    <property type="term" value="C:nuclear exosome (RNase complex)"/>
    <property type="evidence" value="ECO:0007669"/>
    <property type="project" value="TreeGrafter"/>
</dbReference>
<feature type="domain" description="Exoribonuclease phosphorolytic" evidence="11">
    <location>
        <begin position="219"/>
        <end position="282"/>
    </location>
</feature>
<comment type="similarity">
    <text evidence="3">Belongs to the RNase PH family.</text>
</comment>
<dbReference type="Gene3D" id="3.30.230.70">
    <property type="entry name" value="GHMP Kinase, N-terminal domain"/>
    <property type="match status" value="1"/>
</dbReference>
<dbReference type="PANTHER" id="PTHR11097">
    <property type="entry name" value="EXOSOME COMPLEX EXONUCLEASE RIBOSOMAL RNA PROCESSING PROTEIN"/>
    <property type="match status" value="1"/>
</dbReference>
<dbReference type="InterPro" id="IPR036345">
    <property type="entry name" value="ExoRNase_PH_dom2_sf"/>
</dbReference>
<dbReference type="FunFam" id="3.30.230.70:FF:000017">
    <property type="entry name" value="Exosome complex component Rrp42"/>
    <property type="match status" value="1"/>
</dbReference>
<dbReference type="GO" id="GO:0034476">
    <property type="term" value="P:U5 snRNA 3'-end processing"/>
    <property type="evidence" value="ECO:0007669"/>
    <property type="project" value="TreeGrafter"/>
</dbReference>
<proteinExistence type="inferred from homology"/>
<dbReference type="GO" id="GO:0005730">
    <property type="term" value="C:nucleolus"/>
    <property type="evidence" value="ECO:0007669"/>
    <property type="project" value="UniProtKB-SubCell"/>
</dbReference>
<dbReference type="GO" id="GO:0034473">
    <property type="term" value="P:U1 snRNA 3'-end processing"/>
    <property type="evidence" value="ECO:0007669"/>
    <property type="project" value="TreeGrafter"/>
</dbReference>
<evidence type="ECO:0000256" key="5">
    <source>
        <dbReference type="ARBA" id="ARBA00022552"/>
    </source>
</evidence>
<dbReference type="EMBL" id="JH816294">
    <property type="protein sequence ID" value="EKC33499.1"/>
    <property type="molecule type" value="Genomic_DNA"/>
</dbReference>
<dbReference type="InterPro" id="IPR001247">
    <property type="entry name" value="ExoRNase_PH_dom1"/>
</dbReference>
<sequence>MSGSATTILPGFWATMIGNGTAIKDPTPAKRGTARPKEYYRKFLEQEVRPDGRELGETRTTVINVGCLSTANGSALVKIGNTTVMCGIKAECAKPKTEEPAHGFIVPNVELSPMCSPQFRPGMPGEQARVLSQFMLEVMKNSNCIDVKKLCIEPGRLVWTLYCDIVCLDYGGNVTDACVLSLLAALNNTVLPNVVLNKDTDKFEAFPDQSTTLQLQSSPVSSTFAIFDDEILFVDPTAEEENLATGQLTIVTTDDKLCMVHKPGGTPLTDQQLCLCIKQAFERTKEVLRLIDDTISSVER</sequence>
<dbReference type="InterPro" id="IPR033196">
    <property type="entry name" value="Rrp43"/>
</dbReference>
<evidence type="ECO:0000313" key="12">
    <source>
        <dbReference type="EMBL" id="EKC33499.1"/>
    </source>
</evidence>
<dbReference type="GO" id="GO:0071038">
    <property type="term" value="P:TRAMP-dependent tRNA surveillance pathway"/>
    <property type="evidence" value="ECO:0007669"/>
    <property type="project" value="TreeGrafter"/>
</dbReference>
<dbReference type="GO" id="GO:0000467">
    <property type="term" value="P:exonucleolytic trimming to generate mature 3'-end of 5.8S rRNA from tricistronic rRNA transcript (SSU-rRNA, 5.8S rRNA, LSU-rRNA)"/>
    <property type="evidence" value="ECO:0007669"/>
    <property type="project" value="TreeGrafter"/>
</dbReference>
<reference evidence="12" key="1">
    <citation type="journal article" date="2012" name="Nature">
        <title>The oyster genome reveals stress adaptation and complexity of shell formation.</title>
        <authorList>
            <person name="Zhang G."/>
            <person name="Fang X."/>
            <person name="Guo X."/>
            <person name="Li L."/>
            <person name="Luo R."/>
            <person name="Xu F."/>
            <person name="Yang P."/>
            <person name="Zhang L."/>
            <person name="Wang X."/>
            <person name="Qi H."/>
            <person name="Xiong Z."/>
            <person name="Que H."/>
            <person name="Xie Y."/>
            <person name="Holland P.W."/>
            <person name="Paps J."/>
            <person name="Zhu Y."/>
            <person name="Wu F."/>
            <person name="Chen Y."/>
            <person name="Wang J."/>
            <person name="Peng C."/>
            <person name="Meng J."/>
            <person name="Yang L."/>
            <person name="Liu J."/>
            <person name="Wen B."/>
            <person name="Zhang N."/>
            <person name="Huang Z."/>
            <person name="Zhu Q."/>
            <person name="Feng Y."/>
            <person name="Mount A."/>
            <person name="Hedgecock D."/>
            <person name="Xu Z."/>
            <person name="Liu Y."/>
            <person name="Domazet-Loso T."/>
            <person name="Du Y."/>
            <person name="Sun X."/>
            <person name="Zhang S."/>
            <person name="Liu B."/>
            <person name="Cheng P."/>
            <person name="Jiang X."/>
            <person name="Li J."/>
            <person name="Fan D."/>
            <person name="Wang W."/>
            <person name="Fu W."/>
            <person name="Wang T."/>
            <person name="Wang B."/>
            <person name="Zhang J."/>
            <person name="Peng Z."/>
            <person name="Li Y."/>
            <person name="Li N."/>
            <person name="Wang J."/>
            <person name="Chen M."/>
            <person name="He Y."/>
            <person name="Tan F."/>
            <person name="Song X."/>
            <person name="Zheng Q."/>
            <person name="Huang R."/>
            <person name="Yang H."/>
            <person name="Du X."/>
            <person name="Chen L."/>
            <person name="Yang M."/>
            <person name="Gaffney P.M."/>
            <person name="Wang S."/>
            <person name="Luo L."/>
            <person name="She Z."/>
            <person name="Ming Y."/>
            <person name="Huang W."/>
            <person name="Zhang S."/>
            <person name="Huang B."/>
            <person name="Zhang Y."/>
            <person name="Qu T."/>
            <person name="Ni P."/>
            <person name="Miao G."/>
            <person name="Wang J."/>
            <person name="Wang Q."/>
            <person name="Steinberg C.E."/>
            <person name="Wang H."/>
            <person name="Li N."/>
            <person name="Qian L."/>
            <person name="Zhang G."/>
            <person name="Li Y."/>
            <person name="Yang H."/>
            <person name="Liu X."/>
            <person name="Wang J."/>
            <person name="Yin Y."/>
            <person name="Wang J."/>
        </authorList>
    </citation>
    <scope>NUCLEOTIDE SEQUENCE [LARGE SCALE GENOMIC DNA]</scope>
    <source>
        <strain evidence="12">05x7-T-G4-1.051#20</strain>
    </source>
</reference>
<dbReference type="CDD" id="cd11369">
    <property type="entry name" value="RNase_PH_RRP43"/>
    <property type="match status" value="1"/>
</dbReference>
<dbReference type="GO" id="GO:0004527">
    <property type="term" value="F:exonuclease activity"/>
    <property type="evidence" value="ECO:0007669"/>
    <property type="project" value="UniProtKB-KW"/>
</dbReference>
<dbReference type="SUPFAM" id="SSF54211">
    <property type="entry name" value="Ribosomal protein S5 domain 2-like"/>
    <property type="match status" value="1"/>
</dbReference>
<dbReference type="InterPro" id="IPR050590">
    <property type="entry name" value="Exosome_comp_Rrp42_subfam"/>
</dbReference>
<organism evidence="12">
    <name type="scientific">Magallana gigas</name>
    <name type="common">Pacific oyster</name>
    <name type="synonym">Crassostrea gigas</name>
    <dbReference type="NCBI Taxonomy" id="29159"/>
    <lineage>
        <taxon>Eukaryota</taxon>
        <taxon>Metazoa</taxon>
        <taxon>Spiralia</taxon>
        <taxon>Lophotrochozoa</taxon>
        <taxon>Mollusca</taxon>
        <taxon>Bivalvia</taxon>
        <taxon>Autobranchia</taxon>
        <taxon>Pteriomorphia</taxon>
        <taxon>Ostreida</taxon>
        <taxon>Ostreoidea</taxon>
        <taxon>Ostreidae</taxon>
        <taxon>Magallana</taxon>
    </lineage>
</organism>
<dbReference type="GO" id="GO:0035925">
    <property type="term" value="F:mRNA 3'-UTR AU-rich region binding"/>
    <property type="evidence" value="ECO:0007669"/>
    <property type="project" value="TreeGrafter"/>
</dbReference>
<gene>
    <name evidence="12" type="ORF">CGI_10012200</name>
</gene>
<comment type="subcellular location">
    <subcellularLocation>
        <location evidence="1">Cytoplasm</location>
    </subcellularLocation>
    <subcellularLocation>
        <location evidence="2">Nucleus</location>
        <location evidence="2">Nucleolus</location>
    </subcellularLocation>
</comment>
<keyword evidence="8" id="KW-0539">Nucleus</keyword>
<dbReference type="GO" id="GO:0071035">
    <property type="term" value="P:nuclear polyadenylation-dependent rRNA catabolic process"/>
    <property type="evidence" value="ECO:0007669"/>
    <property type="project" value="TreeGrafter"/>
</dbReference>
<evidence type="ECO:0000256" key="1">
    <source>
        <dbReference type="ARBA" id="ARBA00004496"/>
    </source>
</evidence>
<evidence type="ECO:0000256" key="7">
    <source>
        <dbReference type="ARBA" id="ARBA00022884"/>
    </source>
</evidence>
<evidence type="ECO:0000256" key="9">
    <source>
        <dbReference type="ARBA" id="ARBA00030617"/>
    </source>
</evidence>
<evidence type="ECO:0000259" key="11">
    <source>
        <dbReference type="Pfam" id="PF03725"/>
    </source>
</evidence>
<protein>
    <recommendedName>
        <fullName evidence="9">Ribosomal RNA-processing protein 43</fullName>
    </recommendedName>
</protein>
<keyword evidence="6" id="KW-0271">Exosome</keyword>
<dbReference type="InterPro" id="IPR027408">
    <property type="entry name" value="PNPase/RNase_PH_dom_sf"/>
</dbReference>
<dbReference type="GO" id="GO:0000177">
    <property type="term" value="C:cytoplasmic exosome (RNase complex)"/>
    <property type="evidence" value="ECO:0007669"/>
    <property type="project" value="TreeGrafter"/>
</dbReference>
<evidence type="ECO:0000259" key="10">
    <source>
        <dbReference type="Pfam" id="PF01138"/>
    </source>
</evidence>
<evidence type="ECO:0000256" key="4">
    <source>
        <dbReference type="ARBA" id="ARBA00022490"/>
    </source>
</evidence>
<dbReference type="GO" id="GO:0071028">
    <property type="term" value="P:nuclear mRNA surveillance"/>
    <property type="evidence" value="ECO:0007669"/>
    <property type="project" value="TreeGrafter"/>
</dbReference>
<evidence type="ECO:0000256" key="8">
    <source>
        <dbReference type="ARBA" id="ARBA00023242"/>
    </source>
</evidence>
<dbReference type="PANTHER" id="PTHR11097:SF9">
    <property type="entry name" value="EXOSOME COMPLEX COMPONENT RRP43"/>
    <property type="match status" value="1"/>
</dbReference>
<evidence type="ECO:0000256" key="2">
    <source>
        <dbReference type="ARBA" id="ARBA00004604"/>
    </source>
</evidence>
<feature type="domain" description="Exoribonuclease phosphorolytic" evidence="10">
    <location>
        <begin position="57"/>
        <end position="192"/>
    </location>
</feature>
<dbReference type="HOGENOM" id="CLU_038194_3_1_1"/>
<keyword evidence="4" id="KW-0963">Cytoplasm</keyword>
<keyword evidence="12" id="KW-0540">Nuclease</keyword>
<evidence type="ECO:0000256" key="3">
    <source>
        <dbReference type="ARBA" id="ARBA00006678"/>
    </source>
</evidence>
<dbReference type="GO" id="GO:0016075">
    <property type="term" value="P:rRNA catabolic process"/>
    <property type="evidence" value="ECO:0007669"/>
    <property type="project" value="TreeGrafter"/>
</dbReference>
<name>K1QQT4_MAGGI</name>
<dbReference type="GO" id="GO:0034475">
    <property type="term" value="P:U4 snRNA 3'-end processing"/>
    <property type="evidence" value="ECO:0007669"/>
    <property type="project" value="TreeGrafter"/>
</dbReference>
<keyword evidence="12" id="KW-0269">Exonuclease</keyword>
<keyword evidence="7" id="KW-0694">RNA-binding</keyword>
<keyword evidence="12" id="KW-0378">Hydrolase</keyword>
<dbReference type="SUPFAM" id="SSF55666">
    <property type="entry name" value="Ribonuclease PH domain 2-like"/>
    <property type="match status" value="1"/>
</dbReference>
<dbReference type="InParanoid" id="K1QQT4"/>